<dbReference type="HOGENOM" id="CLU_000604_1_2_5"/>
<dbReference type="Pfam" id="PF00005">
    <property type="entry name" value="ABC_tran"/>
    <property type="match status" value="1"/>
</dbReference>
<gene>
    <name evidence="6" type="ORF">HMPREF9696_04146</name>
</gene>
<evidence type="ECO:0000313" key="7">
    <source>
        <dbReference type="Proteomes" id="UP000001095"/>
    </source>
</evidence>
<dbReference type="PROSITE" id="PS50893">
    <property type="entry name" value="ABC_TRANSPORTER_2"/>
    <property type="match status" value="1"/>
</dbReference>
<organism evidence="6 7">
    <name type="scientific">Afipia clevelandensis ATCC 49720</name>
    <dbReference type="NCBI Taxonomy" id="883079"/>
    <lineage>
        <taxon>Bacteria</taxon>
        <taxon>Pseudomonadati</taxon>
        <taxon>Pseudomonadota</taxon>
        <taxon>Alphaproteobacteria</taxon>
        <taxon>Hyphomicrobiales</taxon>
        <taxon>Nitrobacteraceae</taxon>
        <taxon>Afipia</taxon>
    </lineage>
</organism>
<dbReference type="InterPro" id="IPR003439">
    <property type="entry name" value="ABC_transporter-like_ATP-bd"/>
</dbReference>
<dbReference type="AlphaFoldDB" id="K8NWW5"/>
<dbReference type="PANTHER" id="PTHR45772">
    <property type="entry name" value="CONSERVED COMPONENT OF ABC TRANSPORTER FOR NATURAL AMINO ACIDS-RELATED"/>
    <property type="match status" value="1"/>
</dbReference>
<reference evidence="6 7" key="1">
    <citation type="submission" date="2012-04" db="EMBL/GenBank/DDBJ databases">
        <title>The Genome Sequence of Afipia clevelandensis ATCC 49720.</title>
        <authorList>
            <consortium name="The Broad Institute Genome Sequencing Platform"/>
            <person name="Earl A."/>
            <person name="Ward D."/>
            <person name="Feldgarden M."/>
            <person name="Gevers D."/>
            <person name="Huys G."/>
            <person name="Walker B."/>
            <person name="Young S.K."/>
            <person name="Zeng Q."/>
            <person name="Gargeya S."/>
            <person name="Fitzgerald M."/>
            <person name="Haas B."/>
            <person name="Abouelleil A."/>
            <person name="Alvarado L."/>
            <person name="Arachchi H.M."/>
            <person name="Berlin A."/>
            <person name="Chapman S.B."/>
            <person name="Goldberg J."/>
            <person name="Griggs A."/>
            <person name="Gujja S."/>
            <person name="Hansen M."/>
            <person name="Howarth C."/>
            <person name="Imamovic A."/>
            <person name="Larimer J."/>
            <person name="McCowen C."/>
            <person name="Montmayeur A."/>
            <person name="Murphy C."/>
            <person name="Neiman D."/>
            <person name="Pearson M."/>
            <person name="Priest M."/>
            <person name="Roberts A."/>
            <person name="Saif S."/>
            <person name="Shea T."/>
            <person name="Sisk P."/>
            <person name="Sykes S."/>
            <person name="Wortman J."/>
            <person name="Nusbaum C."/>
            <person name="Birren B."/>
        </authorList>
    </citation>
    <scope>NUCLEOTIDE SEQUENCE [LARGE SCALE GENOMIC DNA]</scope>
    <source>
        <strain evidence="6 7">ATCC 49720</strain>
    </source>
</reference>
<accession>K8NWW5</accession>
<dbReference type="RefSeq" id="WP_002715012.1">
    <property type="nucleotide sequence ID" value="NZ_KB375281.1"/>
</dbReference>
<dbReference type="GO" id="GO:0005524">
    <property type="term" value="F:ATP binding"/>
    <property type="evidence" value="ECO:0007669"/>
    <property type="project" value="UniProtKB-KW"/>
</dbReference>
<dbReference type="SMART" id="SM00382">
    <property type="entry name" value="AAA"/>
    <property type="match status" value="1"/>
</dbReference>
<dbReference type="OrthoDB" id="9805514at2"/>
<evidence type="ECO:0000256" key="3">
    <source>
        <dbReference type="ARBA" id="ARBA00022840"/>
    </source>
</evidence>
<dbReference type="PANTHER" id="PTHR45772:SF3">
    <property type="entry name" value="ABC TRANSPORTER ATP-BINDING PROTEIN"/>
    <property type="match status" value="1"/>
</dbReference>
<feature type="domain" description="ABC transporter" evidence="5">
    <location>
        <begin position="14"/>
        <end position="255"/>
    </location>
</feature>
<proteinExistence type="predicted"/>
<comment type="caution">
    <text evidence="6">The sequence shown here is derived from an EMBL/GenBank/DDBJ whole genome shotgun (WGS) entry which is preliminary data.</text>
</comment>
<name>K8NWW5_9BRAD</name>
<dbReference type="InterPro" id="IPR051120">
    <property type="entry name" value="ABC_AA/LPS_Transport"/>
</dbReference>
<evidence type="ECO:0000256" key="2">
    <source>
        <dbReference type="ARBA" id="ARBA00022741"/>
    </source>
</evidence>
<dbReference type="Gene3D" id="3.40.50.300">
    <property type="entry name" value="P-loop containing nucleotide triphosphate hydrolases"/>
    <property type="match status" value="1"/>
</dbReference>
<dbReference type="Proteomes" id="UP000001095">
    <property type="component" value="Unassembled WGS sequence"/>
</dbReference>
<evidence type="ECO:0000256" key="1">
    <source>
        <dbReference type="ARBA" id="ARBA00022448"/>
    </source>
</evidence>
<evidence type="ECO:0000313" key="6">
    <source>
        <dbReference type="EMBL" id="EKS31925.1"/>
    </source>
</evidence>
<evidence type="ECO:0000259" key="5">
    <source>
        <dbReference type="PROSITE" id="PS50893"/>
    </source>
</evidence>
<dbReference type="InterPro" id="IPR032823">
    <property type="entry name" value="BCA_ABC_TP_C"/>
</dbReference>
<dbReference type="Pfam" id="PF12399">
    <property type="entry name" value="BCA_ABC_TP_C"/>
    <property type="match status" value="1"/>
</dbReference>
<dbReference type="InterPro" id="IPR003593">
    <property type="entry name" value="AAA+_ATPase"/>
</dbReference>
<dbReference type="InterPro" id="IPR027417">
    <property type="entry name" value="P-loop_NTPase"/>
</dbReference>
<dbReference type="GO" id="GO:0005886">
    <property type="term" value="C:plasma membrane"/>
    <property type="evidence" value="ECO:0007669"/>
    <property type="project" value="TreeGrafter"/>
</dbReference>
<keyword evidence="2" id="KW-0547">Nucleotide-binding</keyword>
<keyword evidence="7" id="KW-1185">Reference proteome</keyword>
<dbReference type="EMBL" id="AGWY01000018">
    <property type="protein sequence ID" value="EKS31925.1"/>
    <property type="molecule type" value="Genomic_DNA"/>
</dbReference>
<sequence>MGATARHPTTEVVLQARGLRKDFRGYTAVGGVDLDIHRGEIHALIGPNGAGKTTVFNLLTKFLVPTSGQILLDGIDVSHEPPAALARRGLVRSFQISAVFPHLTVSDNIVVALQRACISPVAFWRGRKRLGDVSARIGELLSQVDLAAFAKTRAGDLPYGRKRALELATTLAAEPKVMLLDEPTQGLGHEDVDRVTALIKQAAVGRTVVMVEHNMKMVARIADRISVLRRGEIIAEGTYEEVSRDPQVVESYLGSRSRAEKKQ</sequence>
<dbReference type="SUPFAM" id="SSF52540">
    <property type="entry name" value="P-loop containing nucleoside triphosphate hydrolases"/>
    <property type="match status" value="1"/>
</dbReference>
<keyword evidence="1" id="KW-0813">Transport</keyword>
<keyword evidence="3" id="KW-0067">ATP-binding</keyword>
<dbReference type="PATRIC" id="fig|883079.3.peg.4230"/>
<protein>
    <recommendedName>
        <fullName evidence="5">ABC transporter domain-containing protein</fullName>
    </recommendedName>
</protein>
<dbReference type="CDD" id="cd03219">
    <property type="entry name" value="ABC_Mj1267_LivG_branched"/>
    <property type="match status" value="1"/>
</dbReference>
<comment type="function">
    <text evidence="4">Involved in beta-(1--&gt;2)glucan export. Transmembrane domains (TMD) form a pore in the inner membrane and the ATP-binding domain (NBD) is responsible for energy generation.</text>
</comment>
<dbReference type="GO" id="GO:0016887">
    <property type="term" value="F:ATP hydrolysis activity"/>
    <property type="evidence" value="ECO:0007669"/>
    <property type="project" value="InterPro"/>
</dbReference>
<evidence type="ECO:0000256" key="4">
    <source>
        <dbReference type="ARBA" id="ARBA00024722"/>
    </source>
</evidence>